<dbReference type="OrthoDB" id="5432251at2"/>
<accession>A0A5C7B8K9</accession>
<name>A0A5C7B8K9_9FLAO</name>
<dbReference type="InterPro" id="IPR025411">
    <property type="entry name" value="DUF4136"/>
</dbReference>
<dbReference type="Proteomes" id="UP000321938">
    <property type="component" value="Unassembled WGS sequence"/>
</dbReference>
<organism evidence="3 4">
    <name type="scientific">Psychroserpens burtonensis</name>
    <dbReference type="NCBI Taxonomy" id="49278"/>
    <lineage>
        <taxon>Bacteria</taxon>
        <taxon>Pseudomonadati</taxon>
        <taxon>Bacteroidota</taxon>
        <taxon>Flavobacteriia</taxon>
        <taxon>Flavobacteriales</taxon>
        <taxon>Flavobacteriaceae</taxon>
        <taxon>Psychroserpens</taxon>
    </lineage>
</organism>
<dbReference type="RefSeq" id="WP_084142275.1">
    <property type="nucleotide sequence ID" value="NZ_VOSB01000011.1"/>
</dbReference>
<gene>
    <name evidence="3" type="ORF">ES692_08465</name>
</gene>
<keyword evidence="1" id="KW-0472">Membrane</keyword>
<reference evidence="3 4" key="1">
    <citation type="submission" date="2019-08" db="EMBL/GenBank/DDBJ databases">
        <title>Genome of Psychroserpens burtonensis ACAM 167.</title>
        <authorList>
            <person name="Bowman J.P."/>
        </authorList>
    </citation>
    <scope>NUCLEOTIDE SEQUENCE [LARGE SCALE GENOMIC DNA]</scope>
    <source>
        <strain evidence="3 4">ACAM 167</strain>
    </source>
</reference>
<keyword evidence="4" id="KW-1185">Reference proteome</keyword>
<dbReference type="STRING" id="1123037.GCA_000425305_01550"/>
<evidence type="ECO:0000259" key="2">
    <source>
        <dbReference type="Pfam" id="PF13590"/>
    </source>
</evidence>
<evidence type="ECO:0000313" key="3">
    <source>
        <dbReference type="EMBL" id="TXE17590.1"/>
    </source>
</evidence>
<protein>
    <submittedName>
        <fullName evidence="3">DUF4136 domain-containing protein</fullName>
    </submittedName>
</protein>
<dbReference type="Pfam" id="PF13590">
    <property type="entry name" value="DUF4136"/>
    <property type="match status" value="1"/>
</dbReference>
<evidence type="ECO:0000256" key="1">
    <source>
        <dbReference type="SAM" id="Phobius"/>
    </source>
</evidence>
<dbReference type="Gene3D" id="3.30.160.670">
    <property type="match status" value="1"/>
</dbReference>
<dbReference type="AlphaFoldDB" id="A0A5C7B8K9"/>
<keyword evidence="1" id="KW-1133">Transmembrane helix</keyword>
<sequence length="206" mass="23337">MNDLKNVHDHLINTSGVGRKILRIAPILILLMFITSCSSIKVAADYDKEANFDSYKTFAFFKTGIDKAEISDLDKRRILRAIENELLAQGYIKSENPDLLVSIFTKSQQRVDVYNNNWGMGGWGWGGFGPWGMGRFGGMGMGMNQPMISTQSEGTLFIDLVDAREKELVWQGMGTGYLPRNIEKKDERIKEFVSKVMEKFPPEVQK</sequence>
<evidence type="ECO:0000313" key="4">
    <source>
        <dbReference type="Proteomes" id="UP000321938"/>
    </source>
</evidence>
<dbReference type="EMBL" id="VOSB01000011">
    <property type="protein sequence ID" value="TXE17590.1"/>
    <property type="molecule type" value="Genomic_DNA"/>
</dbReference>
<comment type="caution">
    <text evidence="3">The sequence shown here is derived from an EMBL/GenBank/DDBJ whole genome shotgun (WGS) entry which is preliminary data.</text>
</comment>
<proteinExistence type="predicted"/>
<keyword evidence="1" id="KW-0812">Transmembrane</keyword>
<feature type="domain" description="DUF4136" evidence="2">
    <location>
        <begin position="42"/>
        <end position="202"/>
    </location>
</feature>
<feature type="transmembrane region" description="Helical" evidence="1">
    <location>
        <begin position="21"/>
        <end position="44"/>
    </location>
</feature>